<name>A0ABV7VAU6_9PROT</name>
<dbReference type="Gene3D" id="1.10.540.10">
    <property type="entry name" value="Acyl-CoA dehydrogenase/oxidase, N-terminal domain"/>
    <property type="match status" value="1"/>
</dbReference>
<proteinExistence type="inferred from homology"/>
<dbReference type="InterPro" id="IPR036250">
    <property type="entry name" value="AcylCo_DH-like_C"/>
</dbReference>
<reference evidence="12" key="1">
    <citation type="journal article" date="2019" name="Int. J. Syst. Evol. Microbiol.">
        <title>The Global Catalogue of Microorganisms (GCM) 10K type strain sequencing project: providing services to taxonomists for standard genome sequencing and annotation.</title>
        <authorList>
            <consortium name="The Broad Institute Genomics Platform"/>
            <consortium name="The Broad Institute Genome Sequencing Center for Infectious Disease"/>
            <person name="Wu L."/>
            <person name="Ma J."/>
        </authorList>
    </citation>
    <scope>NUCLEOTIDE SEQUENCE [LARGE SCALE GENOMIC DNA]</scope>
    <source>
        <strain evidence="12">KCTC 42182</strain>
    </source>
</reference>
<evidence type="ECO:0000256" key="5">
    <source>
        <dbReference type="ARBA" id="ARBA00022827"/>
    </source>
</evidence>
<evidence type="ECO:0000259" key="8">
    <source>
        <dbReference type="Pfam" id="PF00441"/>
    </source>
</evidence>
<evidence type="ECO:0000256" key="3">
    <source>
        <dbReference type="ARBA" id="ARBA00011738"/>
    </source>
</evidence>
<organism evidence="11 12">
    <name type="scientific">Ferrovibrio xuzhouensis</name>
    <dbReference type="NCBI Taxonomy" id="1576914"/>
    <lineage>
        <taxon>Bacteria</taxon>
        <taxon>Pseudomonadati</taxon>
        <taxon>Pseudomonadota</taxon>
        <taxon>Alphaproteobacteria</taxon>
        <taxon>Rhodospirillales</taxon>
        <taxon>Rhodospirillaceae</taxon>
        <taxon>Ferrovibrio</taxon>
    </lineage>
</organism>
<evidence type="ECO:0000256" key="7">
    <source>
        <dbReference type="RuleBase" id="RU362125"/>
    </source>
</evidence>
<dbReference type="InterPro" id="IPR046373">
    <property type="entry name" value="Acyl-CoA_Oxase/DH_mid-dom_sf"/>
</dbReference>
<evidence type="ECO:0000313" key="11">
    <source>
        <dbReference type="EMBL" id="MFC3674207.1"/>
    </source>
</evidence>
<dbReference type="SUPFAM" id="SSF56645">
    <property type="entry name" value="Acyl-CoA dehydrogenase NM domain-like"/>
    <property type="match status" value="1"/>
</dbReference>
<keyword evidence="12" id="KW-1185">Reference proteome</keyword>
<keyword evidence="4 7" id="KW-0285">Flavoprotein</keyword>
<evidence type="ECO:0000256" key="6">
    <source>
        <dbReference type="ARBA" id="ARBA00023002"/>
    </source>
</evidence>
<comment type="cofactor">
    <cofactor evidence="1 7">
        <name>FAD</name>
        <dbReference type="ChEBI" id="CHEBI:57692"/>
    </cofactor>
</comment>
<evidence type="ECO:0000256" key="1">
    <source>
        <dbReference type="ARBA" id="ARBA00001974"/>
    </source>
</evidence>
<dbReference type="InterPro" id="IPR013786">
    <property type="entry name" value="AcylCoA_DH/ox_N"/>
</dbReference>
<comment type="subunit">
    <text evidence="3">Homodimer.</text>
</comment>
<dbReference type="Gene3D" id="2.40.110.10">
    <property type="entry name" value="Butyryl-CoA Dehydrogenase, subunit A, domain 2"/>
    <property type="match status" value="1"/>
</dbReference>
<dbReference type="RefSeq" id="WP_379720749.1">
    <property type="nucleotide sequence ID" value="NZ_JBHRYJ010000001.1"/>
</dbReference>
<dbReference type="InterPro" id="IPR006091">
    <property type="entry name" value="Acyl-CoA_Oxase/DH_mid-dom"/>
</dbReference>
<dbReference type="Pfam" id="PF02770">
    <property type="entry name" value="Acyl-CoA_dh_M"/>
    <property type="match status" value="1"/>
</dbReference>
<accession>A0ABV7VAU6</accession>
<dbReference type="Gene3D" id="1.20.140.10">
    <property type="entry name" value="Butyryl-CoA Dehydrogenase, subunit A, domain 3"/>
    <property type="match status" value="1"/>
</dbReference>
<sequence length="401" mass="45129">MDFQFSDRVKDLQDKVTKFMDDHVYPNEERFHREVDEGDRWQPTKVIEELKEKAKAQGLWNLFLPESERGAGLKNHEYATLCEIMGRVHWAPEVFNCSAPDTGNMEVLERYGTAEHKKEWLEPLLAGKIRSAFAMTEPAVASSDATNIESDIRRDGDHYVINGRKWWTSGIGDPRCKILIFMGKSDAKNPDKYKQQSMILVPRDAPGVKVLRMLPVFGYDDAPHGHGEVVFENVRVPASNMLLGEGRGFEIAQGRLGPGRIHHCMRLIGQAERALEKMCKRAKSRVAFGKPVSEQTVTLERIAESRILIDQARLLTLHAAWKMDTVGNKAARKEIAMIKVAAPNMACQVIDWAMQVHGGGGVTSDFGIAAAYAQARTLRFADGPDEVHRNQIGRLELARWN</sequence>
<feature type="domain" description="Acyl-CoA dehydrogenase/oxidase N-terminal" evidence="10">
    <location>
        <begin position="9"/>
        <end position="128"/>
    </location>
</feature>
<evidence type="ECO:0000259" key="9">
    <source>
        <dbReference type="Pfam" id="PF02770"/>
    </source>
</evidence>
<dbReference type="InterPro" id="IPR050741">
    <property type="entry name" value="Acyl-CoA_dehydrogenase"/>
</dbReference>
<dbReference type="SUPFAM" id="SSF47203">
    <property type="entry name" value="Acyl-CoA dehydrogenase C-terminal domain-like"/>
    <property type="match status" value="1"/>
</dbReference>
<dbReference type="PANTHER" id="PTHR48083">
    <property type="entry name" value="MEDIUM-CHAIN SPECIFIC ACYL-COA DEHYDROGENASE, MITOCHONDRIAL-RELATED"/>
    <property type="match status" value="1"/>
</dbReference>
<dbReference type="Pfam" id="PF02771">
    <property type="entry name" value="Acyl-CoA_dh_N"/>
    <property type="match status" value="1"/>
</dbReference>
<keyword evidence="6 7" id="KW-0560">Oxidoreductase</keyword>
<gene>
    <name evidence="11" type="ORF">ACFOOQ_01550</name>
</gene>
<dbReference type="InterPro" id="IPR009075">
    <property type="entry name" value="AcylCo_DH/oxidase_C"/>
</dbReference>
<evidence type="ECO:0000259" key="10">
    <source>
        <dbReference type="Pfam" id="PF02771"/>
    </source>
</evidence>
<protein>
    <submittedName>
        <fullName evidence="11">Acyl-CoA dehydrogenase family protein</fullName>
    </submittedName>
</protein>
<comment type="similarity">
    <text evidence="2 7">Belongs to the acyl-CoA dehydrogenase family.</text>
</comment>
<dbReference type="Proteomes" id="UP001595711">
    <property type="component" value="Unassembled WGS sequence"/>
</dbReference>
<comment type="caution">
    <text evidence="11">The sequence shown here is derived from an EMBL/GenBank/DDBJ whole genome shotgun (WGS) entry which is preliminary data.</text>
</comment>
<dbReference type="InterPro" id="IPR009100">
    <property type="entry name" value="AcylCoA_DH/oxidase_NM_dom_sf"/>
</dbReference>
<dbReference type="PANTHER" id="PTHR48083:SF13">
    <property type="entry name" value="ACYL-COA DEHYDROGENASE FAMILY MEMBER 11"/>
    <property type="match status" value="1"/>
</dbReference>
<evidence type="ECO:0000313" key="12">
    <source>
        <dbReference type="Proteomes" id="UP001595711"/>
    </source>
</evidence>
<evidence type="ECO:0000256" key="4">
    <source>
        <dbReference type="ARBA" id="ARBA00022630"/>
    </source>
</evidence>
<dbReference type="InterPro" id="IPR037069">
    <property type="entry name" value="AcylCoA_DH/ox_N_sf"/>
</dbReference>
<dbReference type="Pfam" id="PF00441">
    <property type="entry name" value="Acyl-CoA_dh_1"/>
    <property type="match status" value="1"/>
</dbReference>
<dbReference type="EMBL" id="JBHRYJ010000001">
    <property type="protein sequence ID" value="MFC3674207.1"/>
    <property type="molecule type" value="Genomic_DNA"/>
</dbReference>
<evidence type="ECO:0000256" key="2">
    <source>
        <dbReference type="ARBA" id="ARBA00009347"/>
    </source>
</evidence>
<keyword evidence="5 7" id="KW-0274">FAD</keyword>
<feature type="domain" description="Acyl-CoA dehydrogenase/oxidase C-terminal" evidence="8">
    <location>
        <begin position="246"/>
        <end position="394"/>
    </location>
</feature>
<feature type="domain" description="Acyl-CoA oxidase/dehydrogenase middle" evidence="9">
    <location>
        <begin position="132"/>
        <end position="234"/>
    </location>
</feature>